<dbReference type="InterPro" id="IPR017523">
    <property type="entry name" value="Rv3268"/>
</dbReference>
<dbReference type="Proteomes" id="UP000306544">
    <property type="component" value="Unassembled WGS sequence"/>
</dbReference>
<reference evidence="1 2" key="1">
    <citation type="submission" date="2019-05" db="EMBL/GenBank/DDBJ databases">
        <title>Nesterenkonia sp. GY239, isolated from the Southern Atlantic Ocean.</title>
        <authorList>
            <person name="Zhang G."/>
        </authorList>
    </citation>
    <scope>NUCLEOTIDE SEQUENCE [LARGE SCALE GENOMIC DNA]</scope>
    <source>
        <strain evidence="1 2">GY239</strain>
    </source>
</reference>
<organism evidence="1 2">
    <name type="scientific">Nesterenkonia sphaerica</name>
    <dbReference type="NCBI Taxonomy" id="1804988"/>
    <lineage>
        <taxon>Bacteria</taxon>
        <taxon>Bacillati</taxon>
        <taxon>Actinomycetota</taxon>
        <taxon>Actinomycetes</taxon>
        <taxon>Micrococcales</taxon>
        <taxon>Micrococcaceae</taxon>
        <taxon>Nesterenkonia</taxon>
    </lineage>
</organism>
<proteinExistence type="predicted"/>
<evidence type="ECO:0008006" key="3">
    <source>
        <dbReference type="Google" id="ProtNLM"/>
    </source>
</evidence>
<dbReference type="RefSeq" id="WP_138169987.1">
    <property type="nucleotide sequence ID" value="NZ_VAWA01000006.1"/>
</dbReference>
<accession>A0A5R9AFB1</accession>
<sequence>MCPLTLGGSSHAAPTTFADLMDFLAARPQPALVFYDGSAADPSARVELSGRVLANWATKLIGLLTDEHDLDAGEKLLIDMAPHWKAAALGLAAGALGAEVEFTGTEAALSSGEAGVSQSDLAVVATERPVEWAEGSAVAGAGLVAVSLGMVDESFPEATGQNLPAWVTDLSAEARQHPDQLLSPLPPVALPPAPPSSTDGPLLVTQWGPASFAQMLGTWAAGGVVVMYRGPEGGQAWAQMLRNEGLSSESR</sequence>
<gene>
    <name evidence="1" type="ORF">FEF27_06230</name>
</gene>
<comment type="caution">
    <text evidence="1">The sequence shown here is derived from an EMBL/GenBank/DDBJ whole genome shotgun (WGS) entry which is preliminary data.</text>
</comment>
<evidence type="ECO:0000313" key="1">
    <source>
        <dbReference type="EMBL" id="TLP76844.1"/>
    </source>
</evidence>
<evidence type="ECO:0000313" key="2">
    <source>
        <dbReference type="Proteomes" id="UP000306544"/>
    </source>
</evidence>
<dbReference type="AlphaFoldDB" id="A0A5R9AFB1"/>
<dbReference type="EMBL" id="VAWA01000006">
    <property type="protein sequence ID" value="TLP76844.1"/>
    <property type="molecule type" value="Genomic_DNA"/>
</dbReference>
<protein>
    <recommendedName>
        <fullName evidence="3">TIGR03089 family protein</fullName>
    </recommendedName>
</protein>
<dbReference type="NCBIfam" id="TIGR03089">
    <property type="entry name" value="TIGR03089 family protein"/>
    <property type="match status" value="1"/>
</dbReference>
<name>A0A5R9AFB1_9MICC</name>
<keyword evidence="2" id="KW-1185">Reference proteome</keyword>
<dbReference type="OrthoDB" id="3396763at2"/>